<keyword evidence="3" id="KW-1133">Transmembrane helix</keyword>
<gene>
    <name evidence="5" type="ORF">ACFOOR_14215</name>
</gene>
<name>A0ABV7A0Y5_9PROT</name>
<comment type="similarity">
    <text evidence="1">Belongs to the membrane fusion protein (MFP) (TC 8.A.1) family.</text>
</comment>
<dbReference type="PANTHER" id="PTHR30469:SF12">
    <property type="entry name" value="MULTIDRUG RESISTANCE PROTEIN MDTA"/>
    <property type="match status" value="1"/>
</dbReference>
<evidence type="ECO:0000313" key="5">
    <source>
        <dbReference type="EMBL" id="MFC2927258.1"/>
    </source>
</evidence>
<dbReference type="Pfam" id="PF25917">
    <property type="entry name" value="BSH_RND"/>
    <property type="match status" value="1"/>
</dbReference>
<dbReference type="SUPFAM" id="SSF111369">
    <property type="entry name" value="HlyD-like secretion proteins"/>
    <property type="match status" value="1"/>
</dbReference>
<sequence length="387" mass="40645">MTETPRFRLARLSDRLKGSLQIVLVVGVLGAGFAINEILASAATPPRQSVAGDDAVLVEVIQPRQTSAPLIIRETGVARSRNTIGLTPQVGGRVVEVSANLASGQMFEAGEVLFRLDPSDYQAELDRANADASSARADLQVELAEAEVANAEWQLVNPGEPIPDLVARAPQIARAEATLESAEARQRTARLNLSRVAFALPVSGRIVSTTVELGQTLAPNQSYGQAYALGSLEISVPINAAALARLEPAVGRPAVIRAEGMGSFREYPGRVVRVEAELDAQTRLAGLIVQPTGPTGIIPGAFLEVEITGPEIEGAIAIPEQAISDGLEVWIVEGGRLARRTIVPLGLSDSGEILVAPFDFGDGLVISPLVSPTETTPARIVNGGSRS</sequence>
<evidence type="ECO:0000259" key="4">
    <source>
        <dbReference type="Pfam" id="PF25917"/>
    </source>
</evidence>
<dbReference type="Proteomes" id="UP001595379">
    <property type="component" value="Unassembled WGS sequence"/>
</dbReference>
<keyword evidence="6" id="KW-1185">Reference proteome</keyword>
<feature type="transmembrane region" description="Helical" evidence="3">
    <location>
        <begin position="20"/>
        <end position="39"/>
    </location>
</feature>
<protein>
    <submittedName>
        <fullName evidence="5">Efflux RND transporter periplasmic adaptor subunit</fullName>
    </submittedName>
</protein>
<feature type="domain" description="Multidrug resistance protein MdtA-like barrel-sandwich hybrid" evidence="4">
    <location>
        <begin position="83"/>
        <end position="222"/>
    </location>
</feature>
<keyword evidence="2" id="KW-0175">Coiled coil</keyword>
<dbReference type="EMBL" id="JBHRSV010000028">
    <property type="protein sequence ID" value="MFC2927258.1"/>
    <property type="molecule type" value="Genomic_DNA"/>
</dbReference>
<evidence type="ECO:0000256" key="3">
    <source>
        <dbReference type="SAM" id="Phobius"/>
    </source>
</evidence>
<proteinExistence type="inferred from homology"/>
<dbReference type="Gene3D" id="2.40.30.170">
    <property type="match status" value="1"/>
</dbReference>
<dbReference type="Gene3D" id="2.40.50.100">
    <property type="match status" value="1"/>
</dbReference>
<comment type="caution">
    <text evidence="5">The sequence shown here is derived from an EMBL/GenBank/DDBJ whole genome shotgun (WGS) entry which is preliminary data.</text>
</comment>
<accession>A0ABV7A0Y5</accession>
<dbReference type="InterPro" id="IPR006143">
    <property type="entry name" value="RND_pump_MFP"/>
</dbReference>
<organism evidence="5 6">
    <name type="scientific">Hyphobacterium vulgare</name>
    <dbReference type="NCBI Taxonomy" id="1736751"/>
    <lineage>
        <taxon>Bacteria</taxon>
        <taxon>Pseudomonadati</taxon>
        <taxon>Pseudomonadota</taxon>
        <taxon>Alphaproteobacteria</taxon>
        <taxon>Maricaulales</taxon>
        <taxon>Maricaulaceae</taxon>
        <taxon>Hyphobacterium</taxon>
    </lineage>
</organism>
<dbReference type="Gene3D" id="1.10.287.470">
    <property type="entry name" value="Helix hairpin bin"/>
    <property type="match status" value="1"/>
</dbReference>
<feature type="coiled-coil region" evidence="2">
    <location>
        <begin position="129"/>
        <end position="192"/>
    </location>
</feature>
<evidence type="ECO:0000256" key="1">
    <source>
        <dbReference type="ARBA" id="ARBA00009477"/>
    </source>
</evidence>
<dbReference type="InterPro" id="IPR058625">
    <property type="entry name" value="MdtA-like_BSH"/>
</dbReference>
<dbReference type="PANTHER" id="PTHR30469">
    <property type="entry name" value="MULTIDRUG RESISTANCE PROTEIN MDTA"/>
    <property type="match status" value="1"/>
</dbReference>
<keyword evidence="3" id="KW-0812">Transmembrane</keyword>
<reference evidence="6" key="1">
    <citation type="journal article" date="2019" name="Int. J. Syst. Evol. Microbiol.">
        <title>The Global Catalogue of Microorganisms (GCM) 10K type strain sequencing project: providing services to taxonomists for standard genome sequencing and annotation.</title>
        <authorList>
            <consortium name="The Broad Institute Genomics Platform"/>
            <consortium name="The Broad Institute Genome Sequencing Center for Infectious Disease"/>
            <person name="Wu L."/>
            <person name="Ma J."/>
        </authorList>
    </citation>
    <scope>NUCLEOTIDE SEQUENCE [LARGE SCALE GENOMIC DNA]</scope>
    <source>
        <strain evidence="6">KCTC 52487</strain>
    </source>
</reference>
<evidence type="ECO:0000313" key="6">
    <source>
        <dbReference type="Proteomes" id="UP001595379"/>
    </source>
</evidence>
<dbReference type="RefSeq" id="WP_343163246.1">
    <property type="nucleotide sequence ID" value="NZ_JBHRSV010000028.1"/>
</dbReference>
<keyword evidence="3" id="KW-0472">Membrane</keyword>
<evidence type="ECO:0000256" key="2">
    <source>
        <dbReference type="SAM" id="Coils"/>
    </source>
</evidence>
<dbReference type="NCBIfam" id="TIGR01730">
    <property type="entry name" value="RND_mfp"/>
    <property type="match status" value="1"/>
</dbReference>